<gene>
    <name evidence="1" type="ORF">QE152_g7905</name>
</gene>
<keyword evidence="2" id="KW-1185">Reference proteome</keyword>
<dbReference type="EMBL" id="JASPKY010000060">
    <property type="protein sequence ID" value="KAK9744247.1"/>
    <property type="molecule type" value="Genomic_DNA"/>
</dbReference>
<protein>
    <submittedName>
        <fullName evidence="1">Uncharacterized protein</fullName>
    </submittedName>
</protein>
<accession>A0AAW1M6H6</accession>
<evidence type="ECO:0000313" key="2">
    <source>
        <dbReference type="Proteomes" id="UP001458880"/>
    </source>
</evidence>
<reference evidence="1 2" key="1">
    <citation type="journal article" date="2024" name="BMC Genomics">
        <title>De novo assembly and annotation of Popillia japonica's genome with initial clues to its potential as an invasive pest.</title>
        <authorList>
            <person name="Cucini C."/>
            <person name="Boschi S."/>
            <person name="Funari R."/>
            <person name="Cardaioli E."/>
            <person name="Iannotti N."/>
            <person name="Marturano G."/>
            <person name="Paoli F."/>
            <person name="Bruttini M."/>
            <person name="Carapelli A."/>
            <person name="Frati F."/>
            <person name="Nardi F."/>
        </authorList>
    </citation>
    <scope>NUCLEOTIDE SEQUENCE [LARGE SCALE GENOMIC DNA]</scope>
    <source>
        <strain evidence="1">DMR45628</strain>
    </source>
</reference>
<comment type="caution">
    <text evidence="1">The sequence shown here is derived from an EMBL/GenBank/DDBJ whole genome shotgun (WGS) entry which is preliminary data.</text>
</comment>
<name>A0AAW1M6H6_POPJA</name>
<sequence length="115" mass="12856">MLPQTVTYRQALVGDYFWDFVSSKICNFATSQCLGDNLEVLAQLNLQIVRQGITNRVEYGCIDALRLVTSLCLTSSMFWGNSLEVDVFAYFDPSEFAYSLRTGSPKAFFHGTGST</sequence>
<evidence type="ECO:0000313" key="1">
    <source>
        <dbReference type="EMBL" id="KAK9744247.1"/>
    </source>
</evidence>
<proteinExistence type="predicted"/>
<dbReference type="AlphaFoldDB" id="A0AAW1M6H6"/>
<dbReference type="Proteomes" id="UP001458880">
    <property type="component" value="Unassembled WGS sequence"/>
</dbReference>
<organism evidence="1 2">
    <name type="scientific">Popillia japonica</name>
    <name type="common">Japanese beetle</name>
    <dbReference type="NCBI Taxonomy" id="7064"/>
    <lineage>
        <taxon>Eukaryota</taxon>
        <taxon>Metazoa</taxon>
        <taxon>Ecdysozoa</taxon>
        <taxon>Arthropoda</taxon>
        <taxon>Hexapoda</taxon>
        <taxon>Insecta</taxon>
        <taxon>Pterygota</taxon>
        <taxon>Neoptera</taxon>
        <taxon>Endopterygota</taxon>
        <taxon>Coleoptera</taxon>
        <taxon>Polyphaga</taxon>
        <taxon>Scarabaeiformia</taxon>
        <taxon>Scarabaeidae</taxon>
        <taxon>Rutelinae</taxon>
        <taxon>Popillia</taxon>
    </lineage>
</organism>